<protein>
    <submittedName>
        <fullName evidence="3">Hypp6455 protein</fullName>
    </submittedName>
</protein>
<evidence type="ECO:0000256" key="2">
    <source>
        <dbReference type="SAM" id="SignalP"/>
    </source>
</evidence>
<evidence type="ECO:0000313" key="3">
    <source>
        <dbReference type="EMBL" id="CAH1241985.1"/>
    </source>
</evidence>
<feature type="region of interest" description="Disordered" evidence="1">
    <location>
        <begin position="25"/>
        <end position="46"/>
    </location>
</feature>
<dbReference type="Proteomes" id="UP000838412">
    <property type="component" value="Chromosome 12"/>
</dbReference>
<dbReference type="AlphaFoldDB" id="A0A8J9YUG6"/>
<proteinExistence type="predicted"/>
<name>A0A8J9YUG6_BRALA</name>
<dbReference type="EMBL" id="OV696697">
    <property type="protein sequence ID" value="CAH1241985.1"/>
    <property type="molecule type" value="Genomic_DNA"/>
</dbReference>
<reference evidence="3" key="1">
    <citation type="submission" date="2022-01" db="EMBL/GenBank/DDBJ databases">
        <authorList>
            <person name="Braso-Vives M."/>
        </authorList>
    </citation>
    <scope>NUCLEOTIDE SEQUENCE</scope>
</reference>
<sequence>MKARVVMNSKCLVIFLVLALRQTAETAPTHRPSVAPAEADRPTSPPCEPAIQAVRRRYKWPTSRFALKALRLRHNCFPPWNRDCQFSDSIIF</sequence>
<accession>A0A8J9YUG6</accession>
<evidence type="ECO:0000256" key="1">
    <source>
        <dbReference type="SAM" id="MobiDB-lite"/>
    </source>
</evidence>
<feature type="signal peptide" evidence="2">
    <location>
        <begin position="1"/>
        <end position="26"/>
    </location>
</feature>
<evidence type="ECO:0000313" key="4">
    <source>
        <dbReference type="Proteomes" id="UP000838412"/>
    </source>
</evidence>
<keyword evidence="4" id="KW-1185">Reference proteome</keyword>
<organism evidence="3 4">
    <name type="scientific">Branchiostoma lanceolatum</name>
    <name type="common">Common lancelet</name>
    <name type="synonym">Amphioxus lanceolatum</name>
    <dbReference type="NCBI Taxonomy" id="7740"/>
    <lineage>
        <taxon>Eukaryota</taxon>
        <taxon>Metazoa</taxon>
        <taxon>Chordata</taxon>
        <taxon>Cephalochordata</taxon>
        <taxon>Leptocardii</taxon>
        <taxon>Amphioxiformes</taxon>
        <taxon>Branchiostomatidae</taxon>
        <taxon>Branchiostoma</taxon>
    </lineage>
</organism>
<gene>
    <name evidence="3" type="primary">Hypp6455</name>
    <name evidence="3" type="ORF">BLAG_LOCUS5386</name>
</gene>
<feature type="chain" id="PRO_5035438144" evidence="2">
    <location>
        <begin position="27"/>
        <end position="92"/>
    </location>
</feature>
<keyword evidence="2" id="KW-0732">Signal</keyword>